<accession>A0A1Q2HYG1</accession>
<dbReference type="InterPro" id="IPR003675">
    <property type="entry name" value="Rce1/LyrA-like_dom"/>
</dbReference>
<feature type="transmembrane region" description="Helical" evidence="1">
    <location>
        <begin position="198"/>
        <end position="219"/>
    </location>
</feature>
<feature type="transmembrane region" description="Helical" evidence="1">
    <location>
        <begin position="150"/>
        <end position="167"/>
    </location>
</feature>
<protein>
    <submittedName>
        <fullName evidence="3">CAAX amino terminal protease self-immunity</fullName>
    </submittedName>
</protein>
<feature type="transmembrane region" description="Helical" evidence="1">
    <location>
        <begin position="173"/>
        <end position="191"/>
    </location>
</feature>
<name>A0A1Q2HYG1_9CORY</name>
<feature type="transmembrane region" description="Helical" evidence="1">
    <location>
        <begin position="85"/>
        <end position="105"/>
    </location>
</feature>
<keyword evidence="1" id="KW-0472">Membrane</keyword>
<sequence length="263" mass="28897">MQFHLMARPRRWWVPPIEAIILAALFLGLTIVAVVVLLALGGEESEAFDVFVMALILPVPFLAAWLTRRDPTQLLSVERRTRWPLVARSALVAVPMALLVFAYEMRAGGEAVFTTETIVLACLFVLVTPLQAASEELLFRAALPQIAGSWVRSPWVAYGLAILPFVYFHYYNWIGLIDIFIFAACMSFLTWRTGGVEAAIALHAANNIGVFAAGAFFPGRVPAVDIDWPTAAFYISVIVTATALTGWLLTRRDSPSPAQPPLP</sequence>
<proteinExistence type="predicted"/>
<keyword evidence="1" id="KW-0812">Transmembrane</keyword>
<organism evidence="3 4">
    <name type="scientific">Corynebacterium glaucum</name>
    <dbReference type="NCBI Taxonomy" id="187491"/>
    <lineage>
        <taxon>Bacteria</taxon>
        <taxon>Bacillati</taxon>
        <taxon>Actinomycetota</taxon>
        <taxon>Actinomycetes</taxon>
        <taxon>Mycobacteriales</taxon>
        <taxon>Corynebacteriaceae</taxon>
        <taxon>Corynebacterium</taxon>
    </lineage>
</organism>
<reference evidence="3 4" key="1">
    <citation type="submission" date="2016-12" db="EMBL/GenBank/DDBJ databases">
        <authorList>
            <person name="Song W.-J."/>
            <person name="Kurnit D.M."/>
        </authorList>
    </citation>
    <scope>NUCLEOTIDE SEQUENCE [LARGE SCALE GENOMIC DNA]</scope>
    <source>
        <strain evidence="3 4">DSM 30827</strain>
    </source>
</reference>
<feature type="transmembrane region" description="Helical" evidence="1">
    <location>
        <begin position="231"/>
        <end position="249"/>
    </location>
</feature>
<dbReference type="EMBL" id="CP019688">
    <property type="protein sequence ID" value="AQQ15863.1"/>
    <property type="molecule type" value="Genomic_DNA"/>
</dbReference>
<dbReference type="AlphaFoldDB" id="A0A1Q2HYG1"/>
<dbReference type="Pfam" id="PF02517">
    <property type="entry name" value="Rce1-like"/>
    <property type="match status" value="1"/>
</dbReference>
<dbReference type="RefSeq" id="WP_095660489.1">
    <property type="nucleotide sequence ID" value="NZ_BAAAKB010000032.1"/>
</dbReference>
<evidence type="ECO:0000256" key="1">
    <source>
        <dbReference type="SAM" id="Phobius"/>
    </source>
</evidence>
<evidence type="ECO:0000313" key="3">
    <source>
        <dbReference type="EMBL" id="AQQ15863.1"/>
    </source>
</evidence>
<feature type="domain" description="CAAX prenyl protease 2/Lysostaphin resistance protein A-like" evidence="2">
    <location>
        <begin position="121"/>
        <end position="208"/>
    </location>
</feature>
<keyword evidence="3" id="KW-0645">Protease</keyword>
<feature type="transmembrane region" description="Helical" evidence="1">
    <location>
        <begin position="20"/>
        <end position="41"/>
    </location>
</feature>
<dbReference type="OrthoDB" id="2680086at2"/>
<dbReference type="GO" id="GO:0004175">
    <property type="term" value="F:endopeptidase activity"/>
    <property type="evidence" value="ECO:0007669"/>
    <property type="project" value="UniProtKB-ARBA"/>
</dbReference>
<feature type="transmembrane region" description="Helical" evidence="1">
    <location>
        <begin position="47"/>
        <end position="65"/>
    </location>
</feature>
<keyword evidence="3" id="KW-0378">Hydrolase</keyword>
<dbReference type="GO" id="GO:0006508">
    <property type="term" value="P:proteolysis"/>
    <property type="evidence" value="ECO:0007669"/>
    <property type="project" value="UniProtKB-KW"/>
</dbReference>
<dbReference type="GO" id="GO:0080120">
    <property type="term" value="P:CAAX-box protein maturation"/>
    <property type="evidence" value="ECO:0007669"/>
    <property type="project" value="UniProtKB-ARBA"/>
</dbReference>
<evidence type="ECO:0000259" key="2">
    <source>
        <dbReference type="Pfam" id="PF02517"/>
    </source>
</evidence>
<evidence type="ECO:0000313" key="4">
    <source>
        <dbReference type="Proteomes" id="UP000217209"/>
    </source>
</evidence>
<keyword evidence="4" id="KW-1185">Reference proteome</keyword>
<keyword evidence="1" id="KW-1133">Transmembrane helix</keyword>
<dbReference type="Proteomes" id="UP000217209">
    <property type="component" value="Chromosome"/>
</dbReference>
<gene>
    <name evidence="3" type="ORF">CGLAU_09560</name>
</gene>
<feature type="transmembrane region" description="Helical" evidence="1">
    <location>
        <begin position="111"/>
        <end position="130"/>
    </location>
</feature>
<dbReference type="KEGG" id="cgv:CGLAU_09560"/>